<dbReference type="PANTHER" id="PTHR30204">
    <property type="entry name" value="REDOX-CYCLING DRUG-SENSING TRANSCRIPTIONAL ACTIVATOR SOXR"/>
    <property type="match status" value="1"/>
</dbReference>
<dbReference type="Gene3D" id="1.10.1660.10">
    <property type="match status" value="1"/>
</dbReference>
<keyword evidence="4" id="KW-0804">Transcription</keyword>
<dbReference type="GO" id="GO:0003677">
    <property type="term" value="F:DNA binding"/>
    <property type="evidence" value="ECO:0007669"/>
    <property type="project" value="UniProtKB-KW"/>
</dbReference>
<evidence type="ECO:0000256" key="4">
    <source>
        <dbReference type="ARBA" id="ARBA00023163"/>
    </source>
</evidence>
<sequence>MLGLNVDMKSSETFGVGQVAEQFGLATHVLRHWESMGLLTPERDGDRRRYRDADLDRIAVILKAKEAGFSLDDIREMFVVGNPGTRREIMRRHQADLIGRIVALQASLKLVEGALNCEHEDITQCPNFLKAVGLVRNQR</sequence>
<keyword evidence="2" id="KW-0805">Transcription regulation</keyword>
<protein>
    <submittedName>
        <fullName evidence="6">DNA-binding transcriptional regulator, MerR family</fullName>
    </submittedName>
</protein>
<dbReference type="Pfam" id="PF13411">
    <property type="entry name" value="MerR_1"/>
    <property type="match status" value="1"/>
</dbReference>
<evidence type="ECO:0000256" key="2">
    <source>
        <dbReference type="ARBA" id="ARBA00023015"/>
    </source>
</evidence>
<evidence type="ECO:0000313" key="6">
    <source>
        <dbReference type="EMBL" id="SMD07883.1"/>
    </source>
</evidence>
<dbReference type="Proteomes" id="UP000192674">
    <property type="component" value="Unassembled WGS sequence"/>
</dbReference>
<dbReference type="PANTHER" id="PTHR30204:SF69">
    <property type="entry name" value="MERR-FAMILY TRANSCRIPTIONAL REGULATOR"/>
    <property type="match status" value="1"/>
</dbReference>
<keyword evidence="7" id="KW-1185">Reference proteome</keyword>
<feature type="domain" description="HTH merR-type" evidence="5">
    <location>
        <begin position="13"/>
        <end position="80"/>
    </location>
</feature>
<organism evidence="6 7">
    <name type="scientific">Kibdelosporangium aridum</name>
    <dbReference type="NCBI Taxonomy" id="2030"/>
    <lineage>
        <taxon>Bacteria</taxon>
        <taxon>Bacillati</taxon>
        <taxon>Actinomycetota</taxon>
        <taxon>Actinomycetes</taxon>
        <taxon>Pseudonocardiales</taxon>
        <taxon>Pseudonocardiaceae</taxon>
        <taxon>Kibdelosporangium</taxon>
    </lineage>
</organism>
<keyword evidence="3 6" id="KW-0238">DNA-binding</keyword>
<dbReference type="InterPro" id="IPR000551">
    <property type="entry name" value="MerR-type_HTH_dom"/>
</dbReference>
<evidence type="ECO:0000259" key="5">
    <source>
        <dbReference type="PROSITE" id="PS50937"/>
    </source>
</evidence>
<dbReference type="InterPro" id="IPR047057">
    <property type="entry name" value="MerR_fam"/>
</dbReference>
<dbReference type="PROSITE" id="PS50937">
    <property type="entry name" value="HTH_MERR_2"/>
    <property type="match status" value="1"/>
</dbReference>
<evidence type="ECO:0000256" key="1">
    <source>
        <dbReference type="ARBA" id="ARBA00022491"/>
    </source>
</evidence>
<accession>A0A1W2EDR8</accession>
<keyword evidence="1" id="KW-0678">Repressor</keyword>
<dbReference type="EMBL" id="FWXV01000003">
    <property type="protein sequence ID" value="SMD07883.1"/>
    <property type="molecule type" value="Genomic_DNA"/>
</dbReference>
<dbReference type="InterPro" id="IPR009061">
    <property type="entry name" value="DNA-bd_dom_put_sf"/>
</dbReference>
<evidence type="ECO:0000313" key="7">
    <source>
        <dbReference type="Proteomes" id="UP000192674"/>
    </source>
</evidence>
<reference evidence="6 7" key="1">
    <citation type="submission" date="2017-04" db="EMBL/GenBank/DDBJ databases">
        <authorList>
            <person name="Afonso C.L."/>
            <person name="Miller P.J."/>
            <person name="Scott M.A."/>
            <person name="Spackman E."/>
            <person name="Goraichik I."/>
            <person name="Dimitrov K.M."/>
            <person name="Suarez D.L."/>
            <person name="Swayne D.E."/>
        </authorList>
    </citation>
    <scope>NUCLEOTIDE SEQUENCE [LARGE SCALE GENOMIC DNA]</scope>
    <source>
        <strain evidence="6 7">DSM 43828</strain>
    </source>
</reference>
<name>A0A1W2EDR8_KIBAR</name>
<dbReference type="SMART" id="SM00422">
    <property type="entry name" value="HTH_MERR"/>
    <property type="match status" value="1"/>
</dbReference>
<dbReference type="GO" id="GO:0003700">
    <property type="term" value="F:DNA-binding transcription factor activity"/>
    <property type="evidence" value="ECO:0007669"/>
    <property type="project" value="InterPro"/>
</dbReference>
<gene>
    <name evidence="6" type="ORF">SAMN05661093_04250</name>
</gene>
<dbReference type="SUPFAM" id="SSF46955">
    <property type="entry name" value="Putative DNA-binding domain"/>
    <property type="match status" value="1"/>
</dbReference>
<evidence type="ECO:0000256" key="3">
    <source>
        <dbReference type="ARBA" id="ARBA00023125"/>
    </source>
</evidence>
<proteinExistence type="predicted"/>
<dbReference type="AlphaFoldDB" id="A0A1W2EDR8"/>